<evidence type="ECO:0000259" key="4">
    <source>
        <dbReference type="PROSITE" id="PS51898"/>
    </source>
</evidence>
<sequence>MSGINYYYTFPCNSHANAFMINSTGVLESTEEMKKTEILEKYGDVIKHYRTGEDSYYYFRIPDKTIKGGAFRRKKKSREQIEDALYKYYLAKEKEEKESSSKDKTTFEQLFYEFMEHKKEKVSAGTIRRMMIDWKKYYNTKQDFIHKPYKEITPIDIDDFLNGIVNTTEIKDKAFCNMCGILKQTFNYAVSARYISGNENPYRVEVNKKKIIPTRKKPSEEEVYNAEETQKLITEMKRRLQDNPANTSLLAIMLEFELGTRRGEILAVKDSDIANGEIHIHRQIVDVYDVSDLNNAKLKGYKAVEYTKSDAGDRYIPLTHKAMQYIKQIRQINSETGEYYQDFLFVQDGYLINPNKLYNIIKDACKRCINIPVKGTHRIRKTVISTLINNGVPISTASELAGHVDERTTIKNYLFDTDKEKEKKVSILKALGDTTISSESEIETVTNRDKNIILFPINKKAGNPYNKRISH</sequence>
<keyword evidence="2" id="KW-0238">DNA-binding</keyword>
<comment type="similarity">
    <text evidence="1">Belongs to the 'phage' integrase family.</text>
</comment>
<dbReference type="InterPro" id="IPR050090">
    <property type="entry name" value="Tyrosine_recombinase_XerCD"/>
</dbReference>
<evidence type="ECO:0000313" key="6">
    <source>
        <dbReference type="Proteomes" id="UP000446719"/>
    </source>
</evidence>
<dbReference type="PROSITE" id="PS51898">
    <property type="entry name" value="TYR_RECOMBINASE"/>
    <property type="match status" value="1"/>
</dbReference>
<dbReference type="InterPro" id="IPR010998">
    <property type="entry name" value="Integrase_recombinase_N"/>
</dbReference>
<evidence type="ECO:0000256" key="2">
    <source>
        <dbReference type="ARBA" id="ARBA00023125"/>
    </source>
</evidence>
<dbReference type="EMBL" id="WWSB01000003">
    <property type="protein sequence ID" value="MZK17324.1"/>
    <property type="molecule type" value="Genomic_DNA"/>
</dbReference>
<accession>A0A845KJC7</accession>
<dbReference type="GO" id="GO:0006310">
    <property type="term" value="P:DNA recombination"/>
    <property type="evidence" value="ECO:0007669"/>
    <property type="project" value="UniProtKB-KW"/>
</dbReference>
<dbReference type="AlphaFoldDB" id="A0A845KJC7"/>
<organism evidence="5 6">
    <name type="scientific">Dorea longicatena</name>
    <dbReference type="NCBI Taxonomy" id="88431"/>
    <lineage>
        <taxon>Bacteria</taxon>
        <taxon>Bacillati</taxon>
        <taxon>Bacillota</taxon>
        <taxon>Clostridia</taxon>
        <taxon>Lachnospirales</taxon>
        <taxon>Lachnospiraceae</taxon>
        <taxon>Dorea</taxon>
    </lineage>
</organism>
<dbReference type="Proteomes" id="UP000446719">
    <property type="component" value="Unassembled WGS sequence"/>
</dbReference>
<name>A0A845KJC7_9FIRM</name>
<dbReference type="RefSeq" id="WP_161158945.1">
    <property type="nucleotide sequence ID" value="NZ_WWSB01000003.1"/>
</dbReference>
<dbReference type="PANTHER" id="PTHR30349">
    <property type="entry name" value="PHAGE INTEGRASE-RELATED"/>
    <property type="match status" value="1"/>
</dbReference>
<dbReference type="InterPro" id="IPR013762">
    <property type="entry name" value="Integrase-like_cat_sf"/>
</dbReference>
<protein>
    <submittedName>
        <fullName evidence="5">Tyrosine-type recombinase/integrase</fullName>
    </submittedName>
</protein>
<keyword evidence="3" id="KW-0233">DNA recombination</keyword>
<dbReference type="GO" id="GO:0003677">
    <property type="term" value="F:DNA binding"/>
    <property type="evidence" value="ECO:0007669"/>
    <property type="project" value="UniProtKB-KW"/>
</dbReference>
<evidence type="ECO:0000256" key="3">
    <source>
        <dbReference type="ARBA" id="ARBA00023172"/>
    </source>
</evidence>
<proteinExistence type="inferred from homology"/>
<gene>
    <name evidence="5" type="ORF">GT565_04175</name>
</gene>
<dbReference type="InterPro" id="IPR002104">
    <property type="entry name" value="Integrase_catalytic"/>
</dbReference>
<comment type="caution">
    <text evidence="5">The sequence shown here is derived from an EMBL/GenBank/DDBJ whole genome shotgun (WGS) entry which is preliminary data.</text>
</comment>
<evidence type="ECO:0000256" key="1">
    <source>
        <dbReference type="ARBA" id="ARBA00008857"/>
    </source>
</evidence>
<dbReference type="InterPro" id="IPR011010">
    <property type="entry name" value="DNA_brk_join_enz"/>
</dbReference>
<feature type="domain" description="Tyr recombinase" evidence="4">
    <location>
        <begin position="227"/>
        <end position="427"/>
    </location>
</feature>
<dbReference type="Gene3D" id="1.10.150.130">
    <property type="match status" value="1"/>
</dbReference>
<evidence type="ECO:0000313" key="5">
    <source>
        <dbReference type="EMBL" id="MZK17324.1"/>
    </source>
</evidence>
<dbReference type="Pfam" id="PF00589">
    <property type="entry name" value="Phage_integrase"/>
    <property type="match status" value="1"/>
</dbReference>
<dbReference type="SUPFAM" id="SSF56349">
    <property type="entry name" value="DNA breaking-rejoining enzymes"/>
    <property type="match status" value="1"/>
</dbReference>
<dbReference type="PANTHER" id="PTHR30349:SF41">
    <property type="entry name" value="INTEGRASE_RECOMBINASE PROTEIN MJ0367-RELATED"/>
    <property type="match status" value="1"/>
</dbReference>
<reference evidence="5 6" key="1">
    <citation type="journal article" date="2019" name="Nat. Med.">
        <title>A library of human gut bacterial isolates paired with longitudinal multiomics data enables mechanistic microbiome research.</title>
        <authorList>
            <person name="Poyet M."/>
            <person name="Groussin M."/>
            <person name="Gibbons S.M."/>
            <person name="Avila-Pacheco J."/>
            <person name="Jiang X."/>
            <person name="Kearney S.M."/>
            <person name="Perrotta A.R."/>
            <person name="Berdy B."/>
            <person name="Zhao S."/>
            <person name="Lieberman T.D."/>
            <person name="Swanson P.K."/>
            <person name="Smith M."/>
            <person name="Roesemann S."/>
            <person name="Alexander J.E."/>
            <person name="Rich S.A."/>
            <person name="Livny J."/>
            <person name="Vlamakis H."/>
            <person name="Clish C."/>
            <person name="Bullock K."/>
            <person name="Deik A."/>
            <person name="Scott J."/>
            <person name="Pierce K.A."/>
            <person name="Xavier R.J."/>
            <person name="Alm E.J."/>
        </authorList>
    </citation>
    <scope>NUCLEOTIDE SEQUENCE [LARGE SCALE GENOMIC DNA]</scope>
    <source>
        <strain evidence="5 6">BIOML-A7</strain>
    </source>
</reference>
<dbReference type="GO" id="GO:0015074">
    <property type="term" value="P:DNA integration"/>
    <property type="evidence" value="ECO:0007669"/>
    <property type="project" value="InterPro"/>
</dbReference>
<dbReference type="Gene3D" id="1.10.443.10">
    <property type="entry name" value="Intergrase catalytic core"/>
    <property type="match status" value="1"/>
</dbReference>